<dbReference type="eggNOG" id="ENOG502SIZE">
    <property type="taxonomic scope" value="Eukaryota"/>
</dbReference>
<dbReference type="GeneID" id="6348397"/>
<evidence type="ECO:0000313" key="1">
    <source>
        <dbReference type="EMBL" id="EDU43148.1"/>
    </source>
</evidence>
<dbReference type="HOGENOM" id="CLU_013935_4_0_1"/>
<dbReference type="EMBL" id="DS231626">
    <property type="protein sequence ID" value="EDU43148.1"/>
    <property type="molecule type" value="Genomic_DNA"/>
</dbReference>
<sequence>MAHSSQLASLASSHTNNQVRPSDELFHSIYEFGFNTWAQLYIAASTNPRLPLSYLSPQEAFPQHPSFPATVLVQYNEFEAFVAASSIWGLEMSACSYGLPSFERPISIGITTKTPIPLSVSDVPQDDLNYSSWFVSDDNYLLVLILACTYILSARWAELIPTTCSVEYTTTITAHSDAVNDKRIDHEDLNTVCIDIDYADQDECIYEAEIECNTVTPWLQGTLSAINTLAKKDACIIGRMCMERKPEVAYLWLGATILDLQDRLLLDVHRGQIPFDPKSAAWTGTLQSFIQQPVGNPLVIHGQLNAFA</sequence>
<organism evidence="1 2">
    <name type="scientific">Pyrenophora tritici-repentis (strain Pt-1C-BFP)</name>
    <name type="common">Wheat tan spot fungus</name>
    <name type="synonym">Drechslera tritici-repentis</name>
    <dbReference type="NCBI Taxonomy" id="426418"/>
    <lineage>
        <taxon>Eukaryota</taxon>
        <taxon>Fungi</taxon>
        <taxon>Dikarya</taxon>
        <taxon>Ascomycota</taxon>
        <taxon>Pezizomycotina</taxon>
        <taxon>Dothideomycetes</taxon>
        <taxon>Pleosporomycetidae</taxon>
        <taxon>Pleosporales</taxon>
        <taxon>Pleosporineae</taxon>
        <taxon>Pleosporaceae</taxon>
        <taxon>Pyrenophora</taxon>
    </lineage>
</organism>
<protein>
    <submittedName>
        <fullName evidence="1">Uncharacterized protein</fullName>
    </submittedName>
</protein>
<proteinExistence type="predicted"/>
<dbReference type="Proteomes" id="UP000001471">
    <property type="component" value="Unassembled WGS sequence"/>
</dbReference>
<dbReference type="OrthoDB" id="3549294at2759"/>
<dbReference type="KEGG" id="ptrr:6348397"/>
<gene>
    <name evidence="1" type="ORF">PTRG_10097</name>
</gene>
<dbReference type="InParanoid" id="B2WJD8"/>
<reference evidence="2" key="1">
    <citation type="journal article" date="2013" name="G3 (Bethesda)">
        <title>Comparative genomics of a plant-pathogenic fungus, Pyrenophora tritici-repentis, reveals transduplication and the impact of repeat elements on pathogenicity and population divergence.</title>
        <authorList>
            <person name="Manning V.A."/>
            <person name="Pandelova I."/>
            <person name="Dhillon B."/>
            <person name="Wilhelm L.J."/>
            <person name="Goodwin S.B."/>
            <person name="Berlin A.M."/>
            <person name="Figueroa M."/>
            <person name="Freitag M."/>
            <person name="Hane J.K."/>
            <person name="Henrissat B."/>
            <person name="Holman W.H."/>
            <person name="Kodira C.D."/>
            <person name="Martin J."/>
            <person name="Oliver R.P."/>
            <person name="Robbertse B."/>
            <person name="Schackwitz W."/>
            <person name="Schwartz D.C."/>
            <person name="Spatafora J.W."/>
            <person name="Turgeon B.G."/>
            <person name="Yandava C."/>
            <person name="Young S."/>
            <person name="Zhou S."/>
            <person name="Zeng Q."/>
            <person name="Grigoriev I.V."/>
            <person name="Ma L.-J."/>
            <person name="Ciuffetti L.M."/>
        </authorList>
    </citation>
    <scope>NUCLEOTIDE SEQUENCE [LARGE SCALE GENOMIC DNA]</scope>
    <source>
        <strain evidence="2">Pt-1C-BFP</strain>
    </source>
</reference>
<dbReference type="OMA" id="GLEMSAC"/>
<dbReference type="AlphaFoldDB" id="B2WJD8"/>
<dbReference type="STRING" id="426418.B2WJD8"/>
<accession>B2WJD8</accession>
<evidence type="ECO:0000313" key="2">
    <source>
        <dbReference type="Proteomes" id="UP000001471"/>
    </source>
</evidence>
<name>B2WJD8_PYRTR</name>